<comment type="caution">
    <text evidence="1">The sequence shown here is derived from an EMBL/GenBank/DDBJ whole genome shotgun (WGS) entry which is preliminary data.</text>
</comment>
<reference evidence="2" key="1">
    <citation type="journal article" date="2019" name="Int. J. Syst. Evol. Microbiol.">
        <title>The Global Catalogue of Microorganisms (GCM) 10K type strain sequencing project: providing services to taxonomists for standard genome sequencing and annotation.</title>
        <authorList>
            <consortium name="The Broad Institute Genomics Platform"/>
            <consortium name="The Broad Institute Genome Sequencing Center for Infectious Disease"/>
            <person name="Wu L."/>
            <person name="Ma J."/>
        </authorList>
    </citation>
    <scope>NUCLEOTIDE SEQUENCE [LARGE SCALE GENOMIC DNA]</scope>
    <source>
        <strain evidence="2">JCM 16702</strain>
    </source>
</reference>
<organism evidence="1 2">
    <name type="scientific">Actinomadura miaoliensis</name>
    <dbReference type="NCBI Taxonomy" id="430685"/>
    <lineage>
        <taxon>Bacteria</taxon>
        <taxon>Bacillati</taxon>
        <taxon>Actinomycetota</taxon>
        <taxon>Actinomycetes</taxon>
        <taxon>Streptosporangiales</taxon>
        <taxon>Thermomonosporaceae</taxon>
        <taxon>Actinomadura</taxon>
    </lineage>
</organism>
<evidence type="ECO:0008006" key="3">
    <source>
        <dbReference type="Google" id="ProtNLM"/>
    </source>
</evidence>
<keyword evidence="2" id="KW-1185">Reference proteome</keyword>
<evidence type="ECO:0000313" key="2">
    <source>
        <dbReference type="Proteomes" id="UP001500683"/>
    </source>
</evidence>
<gene>
    <name evidence="1" type="ORF">GCM10022214_11340</name>
</gene>
<dbReference type="Proteomes" id="UP001500683">
    <property type="component" value="Unassembled WGS sequence"/>
</dbReference>
<evidence type="ECO:0000313" key="1">
    <source>
        <dbReference type="EMBL" id="GAA4060351.1"/>
    </source>
</evidence>
<sequence length="207" mass="23092">METNLTPLDELVALLPPPANPVYGVRSWEEVFAELGTGLPQDFVALIERYGAFQVGGLGESDDGTRDYLEFLMVADPRVVRSHGVTWAQAAVMREDTYRSLRAQFPDTYMLAAWPEPGGFLGWGTTIDGDWFGWLTEGDPDEWPIVAEGRGDQWIDEPPLQNTATEFLLHWLSGVPDLPYMAQLWEGGEWEPVECRPGHRGPAATQT</sequence>
<accession>A0ABP7V6M8</accession>
<name>A0ABP7V6M8_9ACTN</name>
<protein>
    <recommendedName>
        <fullName evidence="3">SMI1/KNR4 family protein</fullName>
    </recommendedName>
</protein>
<dbReference type="EMBL" id="BAAAZG010000002">
    <property type="protein sequence ID" value="GAA4060351.1"/>
    <property type="molecule type" value="Genomic_DNA"/>
</dbReference>
<proteinExistence type="predicted"/>